<keyword evidence="1" id="KW-0723">Serine/threonine-protein kinase</keyword>
<evidence type="ECO:0000313" key="8">
    <source>
        <dbReference type="RefSeq" id="XP_013072763.2"/>
    </source>
</evidence>
<sequence>MGQAMTSETLCLHGEDGYKYWVGLHAKPFHRGCKKTTYRGVLLGQGARQWEKVTVKAFTNLPNTRENWQQETDNAKKTREMATKFKETFPSGPELTVIPSCLVQMDKVSKVNKWLERRHGYTVLNKDDWVSVEEHVPDALYLYCPWSEWPPWNDVDVSESEHLSTFSHFTYLVTDGQLLICDILATYDVTTGYVITDVTVHSRDKMYGSFDHGESGMVDFFLCHRCTEICKDWPKLNGDLPQDREDDCMDGRRKVHFNLRLDQCVFPRSSLKNRLPVLRRHASDEGAKLRKKWMDRVSRDSQLHPLVATDGPPPYEESVSRHESIVDQRRVKSWTISELSCPDLPDVNSRSRDTTTPIKSCLKRTTSDQYMSTTSRDM</sequence>
<dbReference type="KEGG" id="bgt:106059637"/>
<proteinExistence type="predicted"/>
<keyword evidence="4" id="KW-0418">Kinase</keyword>
<dbReference type="OrthoDB" id="301415at2759"/>
<dbReference type="RefSeq" id="XP_013072763.2">
    <property type="nucleotide sequence ID" value="XM_013217309.2"/>
</dbReference>
<accession>A0A9U8E4R0</accession>
<dbReference type="PANTHER" id="PTHR45992">
    <property type="entry name" value="EUKARYOTIC ELONGATION FACTOR 2 KINASE-RELATED"/>
    <property type="match status" value="1"/>
</dbReference>
<evidence type="ECO:0000256" key="3">
    <source>
        <dbReference type="ARBA" id="ARBA00022741"/>
    </source>
</evidence>
<dbReference type="PROSITE" id="PS51158">
    <property type="entry name" value="ALPHA_KINASE"/>
    <property type="match status" value="1"/>
</dbReference>
<dbReference type="Pfam" id="PF02816">
    <property type="entry name" value="Alpha_kinase"/>
    <property type="match status" value="1"/>
</dbReference>
<name>A0A9U8E4R0_BIOGL</name>
<gene>
    <name evidence="8" type="primary">LOC106059637</name>
</gene>
<evidence type="ECO:0000256" key="1">
    <source>
        <dbReference type="ARBA" id="ARBA00022527"/>
    </source>
</evidence>
<dbReference type="InterPro" id="IPR051852">
    <property type="entry name" value="Alpha-type_PK"/>
</dbReference>
<organism evidence="7 8">
    <name type="scientific">Biomphalaria glabrata</name>
    <name type="common">Bloodfluke planorb</name>
    <name type="synonym">Freshwater snail</name>
    <dbReference type="NCBI Taxonomy" id="6526"/>
    <lineage>
        <taxon>Eukaryota</taxon>
        <taxon>Metazoa</taxon>
        <taxon>Spiralia</taxon>
        <taxon>Lophotrochozoa</taxon>
        <taxon>Mollusca</taxon>
        <taxon>Gastropoda</taxon>
        <taxon>Heterobranchia</taxon>
        <taxon>Euthyneura</taxon>
        <taxon>Panpulmonata</taxon>
        <taxon>Hygrophila</taxon>
        <taxon>Lymnaeoidea</taxon>
        <taxon>Planorbidae</taxon>
        <taxon>Biomphalaria</taxon>
    </lineage>
</organism>
<protein>
    <submittedName>
        <fullName evidence="8">Uncharacterized protein LOC106059637</fullName>
    </submittedName>
</protein>
<reference evidence="8" key="1">
    <citation type="submission" date="2025-08" db="UniProtKB">
        <authorList>
            <consortium name="RefSeq"/>
        </authorList>
    </citation>
    <scope>IDENTIFICATION</scope>
</reference>
<dbReference type="SMART" id="SM00811">
    <property type="entry name" value="Alpha_kinase"/>
    <property type="match status" value="1"/>
</dbReference>
<dbReference type="Proteomes" id="UP001165740">
    <property type="component" value="Chromosome 5"/>
</dbReference>
<evidence type="ECO:0000256" key="4">
    <source>
        <dbReference type="ARBA" id="ARBA00022777"/>
    </source>
</evidence>
<dbReference type="InterPro" id="IPR011009">
    <property type="entry name" value="Kinase-like_dom_sf"/>
</dbReference>
<dbReference type="AlphaFoldDB" id="A0A9U8E4R0"/>
<keyword evidence="3" id="KW-0547">Nucleotide-binding</keyword>
<evidence type="ECO:0000256" key="5">
    <source>
        <dbReference type="ARBA" id="ARBA00022840"/>
    </source>
</evidence>
<feature type="domain" description="Alpha-type protein kinase" evidence="6">
    <location>
        <begin position="1"/>
        <end position="241"/>
    </location>
</feature>
<dbReference type="SUPFAM" id="SSF56112">
    <property type="entry name" value="Protein kinase-like (PK-like)"/>
    <property type="match status" value="1"/>
</dbReference>
<dbReference type="OMA" id="RCTEICK"/>
<dbReference type="GO" id="GO:0005524">
    <property type="term" value="F:ATP binding"/>
    <property type="evidence" value="ECO:0007669"/>
    <property type="project" value="UniProtKB-KW"/>
</dbReference>
<evidence type="ECO:0000256" key="2">
    <source>
        <dbReference type="ARBA" id="ARBA00022679"/>
    </source>
</evidence>
<dbReference type="CDD" id="cd04515">
    <property type="entry name" value="Alpha_kinase"/>
    <property type="match status" value="1"/>
</dbReference>
<dbReference type="InterPro" id="IPR004166">
    <property type="entry name" value="a-kinase_dom"/>
</dbReference>
<dbReference type="GO" id="GO:0004674">
    <property type="term" value="F:protein serine/threonine kinase activity"/>
    <property type="evidence" value="ECO:0007669"/>
    <property type="project" value="UniProtKB-KW"/>
</dbReference>
<dbReference type="GeneID" id="106059637"/>
<dbReference type="Gene3D" id="3.20.200.10">
    <property type="entry name" value="MHCK/EF2 kinase"/>
    <property type="match status" value="1"/>
</dbReference>
<evidence type="ECO:0000259" key="6">
    <source>
        <dbReference type="PROSITE" id="PS51158"/>
    </source>
</evidence>
<keyword evidence="5" id="KW-0067">ATP-binding</keyword>
<evidence type="ECO:0000313" key="7">
    <source>
        <dbReference type="Proteomes" id="UP001165740"/>
    </source>
</evidence>
<keyword evidence="7" id="KW-1185">Reference proteome</keyword>
<keyword evidence="2" id="KW-0808">Transferase</keyword>